<dbReference type="InterPro" id="IPR039121">
    <property type="entry name" value="NUDT19"/>
</dbReference>
<dbReference type="EMBL" id="WWEQ01000013">
    <property type="protein sequence ID" value="MYM19282.1"/>
    <property type="molecule type" value="Genomic_DNA"/>
</dbReference>
<feature type="domain" description="Nudix hydrolase" evidence="8">
    <location>
        <begin position="31"/>
        <end position="219"/>
    </location>
</feature>
<protein>
    <submittedName>
        <fullName evidence="9">NUDIX domain-containing protein</fullName>
    </submittedName>
</protein>
<name>A0A6N9H6V8_9MICO</name>
<dbReference type="InterPro" id="IPR000086">
    <property type="entry name" value="NUDIX_hydrolase_dom"/>
</dbReference>
<keyword evidence="6" id="KW-0464">Manganese</keyword>
<dbReference type="AlphaFoldDB" id="A0A6N9H6V8"/>
<dbReference type="InterPro" id="IPR015797">
    <property type="entry name" value="NUDIX_hydrolase-like_dom_sf"/>
</dbReference>
<evidence type="ECO:0000256" key="4">
    <source>
        <dbReference type="ARBA" id="ARBA00022801"/>
    </source>
</evidence>
<evidence type="ECO:0000313" key="9">
    <source>
        <dbReference type="EMBL" id="MYM19282.1"/>
    </source>
</evidence>
<reference evidence="9 10" key="1">
    <citation type="submission" date="2020-01" db="EMBL/GenBank/DDBJ databases">
        <authorList>
            <person name="Deng T."/>
        </authorList>
    </citation>
    <scope>NUCLEOTIDE SEQUENCE [LARGE SCALE GENOMIC DNA]</scope>
    <source>
        <strain evidence="9 10">5221</strain>
    </source>
</reference>
<keyword evidence="4" id="KW-0378">Hydrolase</keyword>
<gene>
    <name evidence="9" type="ORF">GSY69_04675</name>
</gene>
<comment type="caution">
    <text evidence="9">The sequence shown here is derived from an EMBL/GenBank/DDBJ whole genome shotgun (WGS) entry which is preliminary data.</text>
</comment>
<feature type="compositionally biased region" description="Low complexity" evidence="7">
    <location>
        <begin position="1"/>
        <end position="14"/>
    </location>
</feature>
<dbReference type="PANTHER" id="PTHR12318:SF0">
    <property type="entry name" value="ACYL-COENZYME A DIPHOSPHATASE NUDT19"/>
    <property type="match status" value="1"/>
</dbReference>
<sequence>MSETPLAGSAAGAPPAGGGPAAGTGPANPAPVRPAVSVILVRDGADGLEVFVQHRVKTMDFAAGMVVYPGGRVDPADVRAAASAGYPDELIAAHERAWEASTLAAEGLGGGLADPAAAAAGAGAEAPSFAAVLLACAQRELGEETGAVIDPAALRPWANWTTPPGRHKRFDTYFYVARGAHTQVRHQTTEATDSLWMPTARILAERSAGRLRLMRPTLTLLMELDSLGSADAIMGVERVVEPVRPNVPISESDAHRPLD</sequence>
<dbReference type="GO" id="GO:0046872">
    <property type="term" value="F:metal ion binding"/>
    <property type="evidence" value="ECO:0007669"/>
    <property type="project" value="UniProtKB-KW"/>
</dbReference>
<proteinExistence type="predicted"/>
<dbReference type="CDD" id="cd18870">
    <property type="entry name" value="NUDIX_AcylCoAdiphos_Nudt19"/>
    <property type="match status" value="1"/>
</dbReference>
<evidence type="ECO:0000256" key="3">
    <source>
        <dbReference type="ARBA" id="ARBA00022723"/>
    </source>
</evidence>
<dbReference type="PROSITE" id="PS51462">
    <property type="entry name" value="NUDIX"/>
    <property type="match status" value="1"/>
</dbReference>
<dbReference type="PANTHER" id="PTHR12318">
    <property type="entry name" value="TESTOSTERONE-REGULATED PROTEIN RP2"/>
    <property type="match status" value="1"/>
</dbReference>
<evidence type="ECO:0000256" key="7">
    <source>
        <dbReference type="SAM" id="MobiDB-lite"/>
    </source>
</evidence>
<evidence type="ECO:0000256" key="5">
    <source>
        <dbReference type="ARBA" id="ARBA00022842"/>
    </source>
</evidence>
<dbReference type="RefSeq" id="WP_160952714.1">
    <property type="nucleotide sequence ID" value="NZ_WWEQ01000013.1"/>
</dbReference>
<organism evidence="9 10">
    <name type="scientific">Brevibacterium rongguiense</name>
    <dbReference type="NCBI Taxonomy" id="2695267"/>
    <lineage>
        <taxon>Bacteria</taxon>
        <taxon>Bacillati</taxon>
        <taxon>Actinomycetota</taxon>
        <taxon>Actinomycetes</taxon>
        <taxon>Micrococcales</taxon>
        <taxon>Brevibacteriaceae</taxon>
        <taxon>Brevibacterium</taxon>
    </lineage>
</organism>
<evidence type="ECO:0000256" key="1">
    <source>
        <dbReference type="ARBA" id="ARBA00001936"/>
    </source>
</evidence>
<comment type="cofactor">
    <cofactor evidence="1">
        <name>Mn(2+)</name>
        <dbReference type="ChEBI" id="CHEBI:29035"/>
    </cofactor>
</comment>
<evidence type="ECO:0000313" key="10">
    <source>
        <dbReference type="Proteomes" id="UP000469215"/>
    </source>
</evidence>
<accession>A0A6N9H6V8</accession>
<dbReference type="Pfam" id="PF00293">
    <property type="entry name" value="NUDIX"/>
    <property type="match status" value="1"/>
</dbReference>
<comment type="cofactor">
    <cofactor evidence="2">
        <name>Mg(2+)</name>
        <dbReference type="ChEBI" id="CHEBI:18420"/>
    </cofactor>
</comment>
<keyword evidence="3" id="KW-0479">Metal-binding</keyword>
<evidence type="ECO:0000259" key="8">
    <source>
        <dbReference type="PROSITE" id="PS51462"/>
    </source>
</evidence>
<dbReference type="GO" id="GO:0016818">
    <property type="term" value="F:hydrolase activity, acting on acid anhydrides, in phosphorus-containing anhydrides"/>
    <property type="evidence" value="ECO:0007669"/>
    <property type="project" value="InterPro"/>
</dbReference>
<keyword evidence="5" id="KW-0460">Magnesium</keyword>
<feature type="region of interest" description="Disordered" evidence="7">
    <location>
        <begin position="1"/>
        <end position="29"/>
    </location>
</feature>
<dbReference type="Proteomes" id="UP000469215">
    <property type="component" value="Unassembled WGS sequence"/>
</dbReference>
<dbReference type="Gene3D" id="3.90.79.10">
    <property type="entry name" value="Nucleoside Triphosphate Pyrophosphohydrolase"/>
    <property type="match status" value="2"/>
</dbReference>
<dbReference type="SUPFAM" id="SSF55811">
    <property type="entry name" value="Nudix"/>
    <property type="match status" value="1"/>
</dbReference>
<evidence type="ECO:0000256" key="6">
    <source>
        <dbReference type="ARBA" id="ARBA00023211"/>
    </source>
</evidence>
<evidence type="ECO:0000256" key="2">
    <source>
        <dbReference type="ARBA" id="ARBA00001946"/>
    </source>
</evidence>
<keyword evidence="10" id="KW-1185">Reference proteome</keyword>